<evidence type="ECO:0000313" key="8">
    <source>
        <dbReference type="EMBL" id="ATV51784.1"/>
    </source>
</evidence>
<keyword evidence="2" id="KW-0547">Nucleotide-binding</keyword>
<evidence type="ECO:0000256" key="1">
    <source>
        <dbReference type="ARBA" id="ARBA00022737"/>
    </source>
</evidence>
<feature type="domain" description="ABC transporter" evidence="7">
    <location>
        <begin position="322"/>
        <end position="537"/>
    </location>
</feature>
<dbReference type="InterPro" id="IPR051309">
    <property type="entry name" value="ABCF_ATPase"/>
</dbReference>
<evidence type="ECO:0000256" key="3">
    <source>
        <dbReference type="ARBA" id="ARBA00022840"/>
    </source>
</evidence>
<dbReference type="Gene3D" id="3.40.50.300">
    <property type="entry name" value="P-loop containing nucleotide triphosphate hydrolases"/>
    <property type="match status" value="2"/>
</dbReference>
<dbReference type="InterPro" id="IPR003439">
    <property type="entry name" value="ABC_transporter-like_ATP-bd"/>
</dbReference>
<evidence type="ECO:0000256" key="6">
    <source>
        <dbReference type="SAM" id="Coils"/>
    </source>
</evidence>
<dbReference type="FunFam" id="3.40.50.300:FF:000070">
    <property type="entry name" value="Putative ABC transporter ATP-binding component"/>
    <property type="match status" value="1"/>
</dbReference>
<dbReference type="PANTHER" id="PTHR42855">
    <property type="entry name" value="ABC TRANSPORTER ATP-BINDING SUBUNIT"/>
    <property type="match status" value="1"/>
</dbReference>
<dbReference type="Pfam" id="PF00005">
    <property type="entry name" value="ABC_tran"/>
    <property type="match status" value="2"/>
</dbReference>
<dbReference type="EMBL" id="CP024696">
    <property type="protein sequence ID" value="ATV51784.1"/>
    <property type="molecule type" value="Genomic_DNA"/>
</dbReference>
<evidence type="ECO:0000313" key="9">
    <source>
        <dbReference type="Proteomes" id="UP000229323"/>
    </source>
</evidence>
<evidence type="ECO:0000259" key="7">
    <source>
        <dbReference type="PROSITE" id="PS50893"/>
    </source>
</evidence>
<evidence type="ECO:0000256" key="2">
    <source>
        <dbReference type="ARBA" id="ARBA00022741"/>
    </source>
</evidence>
<organism evidence="8 9">
    <name type="scientific">Prevotella intermedia</name>
    <dbReference type="NCBI Taxonomy" id="28131"/>
    <lineage>
        <taxon>Bacteria</taxon>
        <taxon>Pseudomonadati</taxon>
        <taxon>Bacteroidota</taxon>
        <taxon>Bacteroidia</taxon>
        <taxon>Bacteroidales</taxon>
        <taxon>Prevotellaceae</taxon>
        <taxon>Prevotella</taxon>
    </lineage>
</organism>
<keyword evidence="6" id="KW-0175">Coiled coil</keyword>
<dbReference type="AlphaFoldDB" id="A0A2D3NAN8"/>
<keyword evidence="3" id="KW-0067">ATP-binding</keyword>
<feature type="domain" description="ABC transporter" evidence="7">
    <location>
        <begin position="2"/>
        <end position="254"/>
    </location>
</feature>
<proteinExistence type="inferred from homology"/>
<evidence type="ECO:0000256" key="4">
    <source>
        <dbReference type="ARBA" id="ARBA00061551"/>
    </source>
</evidence>
<dbReference type="FunFam" id="3.40.50.300:FF:000011">
    <property type="entry name" value="Putative ABC transporter ATP-binding component"/>
    <property type="match status" value="1"/>
</dbReference>
<keyword evidence="1" id="KW-0677">Repeat</keyword>
<dbReference type="InterPro" id="IPR027417">
    <property type="entry name" value="P-loop_NTPase"/>
</dbReference>
<name>A0A2D3NAN8_PREIN</name>
<dbReference type="GO" id="GO:0005524">
    <property type="term" value="F:ATP binding"/>
    <property type="evidence" value="ECO:0007669"/>
    <property type="project" value="UniProtKB-KW"/>
</dbReference>
<reference evidence="8 9" key="1">
    <citation type="submission" date="2017-11" db="EMBL/GenBank/DDBJ databases">
        <title>Genome sequencing of Prevotella intermedia KCOM 2033.</title>
        <authorList>
            <person name="Kook J.-K."/>
            <person name="Park S.-N."/>
            <person name="Lim Y.K."/>
        </authorList>
    </citation>
    <scope>NUCLEOTIDE SEQUENCE [LARGE SCALE GENOMIC DNA]</scope>
    <source>
        <strain evidence="8 9">KCOM 2033</strain>
    </source>
</reference>
<dbReference type="InterPro" id="IPR032781">
    <property type="entry name" value="ABC_tran_Xtn"/>
</dbReference>
<dbReference type="GO" id="GO:0016887">
    <property type="term" value="F:ATP hydrolysis activity"/>
    <property type="evidence" value="ECO:0007669"/>
    <property type="project" value="InterPro"/>
</dbReference>
<protein>
    <recommendedName>
        <fullName evidence="5">Probable ATP-binding protein YbiT</fullName>
    </recommendedName>
</protein>
<gene>
    <name evidence="8" type="ORF">CTM50_01035</name>
</gene>
<comment type="similarity">
    <text evidence="4">Belongs to the ABC transporter superfamily. ABCF family. YbiT subfamily.</text>
</comment>
<evidence type="ECO:0000256" key="5">
    <source>
        <dbReference type="ARBA" id="ARBA00074044"/>
    </source>
</evidence>
<dbReference type="PROSITE" id="PS50893">
    <property type="entry name" value="ABC_TRANSPORTER_2"/>
    <property type="match status" value="2"/>
</dbReference>
<dbReference type="PANTHER" id="PTHR42855:SF2">
    <property type="entry name" value="DRUG RESISTANCE ABC TRANSPORTER,ATP-BINDING PROTEIN"/>
    <property type="match status" value="1"/>
</dbReference>
<dbReference type="InterPro" id="IPR003593">
    <property type="entry name" value="AAA+_ATPase"/>
</dbReference>
<dbReference type="SUPFAM" id="SSF52540">
    <property type="entry name" value="P-loop containing nucleoside triphosphate hydrolases"/>
    <property type="match status" value="2"/>
</dbReference>
<dbReference type="RefSeq" id="WP_100022445.1">
    <property type="nucleotide sequence ID" value="NZ_CP024696.1"/>
</dbReference>
<dbReference type="Proteomes" id="UP000229323">
    <property type="component" value="Chromosome"/>
</dbReference>
<feature type="coiled-coil region" evidence="6">
    <location>
        <begin position="243"/>
        <end position="277"/>
    </location>
</feature>
<dbReference type="Pfam" id="PF12848">
    <property type="entry name" value="ABC_tran_Xtn"/>
    <property type="match status" value="1"/>
</dbReference>
<accession>A0A2D3NAN8</accession>
<dbReference type="SMART" id="SM00382">
    <property type="entry name" value="AAA"/>
    <property type="match status" value="1"/>
</dbReference>
<sequence>MITLSNIAVQFGKRVLYKDVNIKFTPGNIYGVIGANGAGKSTLLRAISGDLEPNKGTITLGTGERLSVLEQDHFKYDEFKVMDTVLMGHEPLWKNMKEREELYAKPEMTEEDGNRAADLELKFAEMNGWEAESEAAQLLQHLGVQEDAHQKRVGELSNTEKVRVMLAKALFGKPDNLLLDEPTNDLDLETVEWLEDYLGEIEETQTVLVVSHDRHFLDAVSTQTIDIDFGKVTVFAGNYSFWYESSQLALRQAQNQKLKAEEKKQQLEEFIRRFSANVAKSKQTTSRKKMLEKLNVEEIRPSSRKYPGIIFQMEREPGNQILEVEDLKAVDEDGTVLFDHVNFNVEKEQKVVFLSRNPKAMTALFNIINGEREAQAGTYNWGITITTAYLPLDNTKYFDCDMNLVDWLSQYGPGNEVVMKGFLGRMLFKQEEVEKKVNVLSGGEKMRCMIARMQLQNANCLILDTPTNHLDLESIQAFNNNLVGFKGNILFSSHDHEFIGTVANRIIELTPNGTIDKLMSYDEYIHDEQIKEQKNKMYQV</sequence>
<dbReference type="CDD" id="cd03221">
    <property type="entry name" value="ABCF_EF-3"/>
    <property type="match status" value="2"/>
</dbReference>